<organism evidence="2 3">
    <name type="scientific">Edaphochlamys debaryana</name>
    <dbReference type="NCBI Taxonomy" id="47281"/>
    <lineage>
        <taxon>Eukaryota</taxon>
        <taxon>Viridiplantae</taxon>
        <taxon>Chlorophyta</taxon>
        <taxon>core chlorophytes</taxon>
        <taxon>Chlorophyceae</taxon>
        <taxon>CS clade</taxon>
        <taxon>Chlamydomonadales</taxon>
        <taxon>Chlamydomonadales incertae sedis</taxon>
        <taxon>Edaphochlamys</taxon>
    </lineage>
</organism>
<protein>
    <submittedName>
        <fullName evidence="2">Uncharacterized protein</fullName>
    </submittedName>
</protein>
<evidence type="ECO:0000313" key="2">
    <source>
        <dbReference type="EMBL" id="KAG2482403.1"/>
    </source>
</evidence>
<reference evidence="2" key="1">
    <citation type="journal article" date="2020" name="bioRxiv">
        <title>Comparative genomics of Chlamydomonas.</title>
        <authorList>
            <person name="Craig R.J."/>
            <person name="Hasan A.R."/>
            <person name="Ness R.W."/>
            <person name="Keightley P.D."/>
        </authorList>
    </citation>
    <scope>NUCLEOTIDE SEQUENCE</scope>
    <source>
        <strain evidence="2">CCAP 11/70</strain>
    </source>
</reference>
<dbReference type="AlphaFoldDB" id="A0A835XE76"/>
<sequence length="381" mass="39412">MTRNEAASSPGQSQSGSPQVDTALAMSCPLSCSGGTSTSLHLAQRRSAETSPRACVPAQRSPAVCWIPHCALADTIEQTVLAPEHLDGRLPFTVGFEPCENDDCGAELSLLLGGSQYLVVDGCGPACTELKACEAGFDANEWDNDLFDSGAAPASTAMGVKPYRRSPGPHPPYKPRAVGGAVPPPAAAACMAAAPAYAAPADSRAAGARRATLIGMAAVGVEPAAATLGWRVVDESEAVDAWVLAARSCVFVTSTTGEEASTGSYAQLPACALGPQHDGKGFPHMPCLHPDQQHADARQRLCSSLGPRYCEPQAVVGVGPADPYGLPVHPRPHASVGGGLCKAVDVFLSLEDYGDLWREPSSGQQEEAGLCGIFAWQEPGR</sequence>
<feature type="compositionally biased region" description="Low complexity" evidence="1">
    <location>
        <begin position="8"/>
        <end position="19"/>
    </location>
</feature>
<dbReference type="EMBL" id="JAEHOE010000225">
    <property type="protein sequence ID" value="KAG2482403.1"/>
    <property type="molecule type" value="Genomic_DNA"/>
</dbReference>
<feature type="region of interest" description="Disordered" evidence="1">
    <location>
        <begin position="158"/>
        <end position="178"/>
    </location>
</feature>
<evidence type="ECO:0000313" key="3">
    <source>
        <dbReference type="Proteomes" id="UP000612055"/>
    </source>
</evidence>
<comment type="caution">
    <text evidence="2">The sequence shown here is derived from an EMBL/GenBank/DDBJ whole genome shotgun (WGS) entry which is preliminary data.</text>
</comment>
<keyword evidence="3" id="KW-1185">Reference proteome</keyword>
<feature type="region of interest" description="Disordered" evidence="1">
    <location>
        <begin position="1"/>
        <end position="21"/>
    </location>
</feature>
<gene>
    <name evidence="2" type="ORF">HYH03_018664</name>
</gene>
<accession>A0A835XE76</accession>
<evidence type="ECO:0000256" key="1">
    <source>
        <dbReference type="SAM" id="MobiDB-lite"/>
    </source>
</evidence>
<name>A0A835XE76_9CHLO</name>
<dbReference type="Proteomes" id="UP000612055">
    <property type="component" value="Unassembled WGS sequence"/>
</dbReference>
<proteinExistence type="predicted"/>